<proteinExistence type="predicted"/>
<reference evidence="3" key="1">
    <citation type="submission" date="2020-05" db="EMBL/GenBank/DDBJ databases">
        <authorList>
            <person name="Chiriac C."/>
            <person name="Salcher M."/>
            <person name="Ghai R."/>
            <person name="Kavagutti S V."/>
        </authorList>
    </citation>
    <scope>NUCLEOTIDE SEQUENCE</scope>
</reference>
<dbReference type="InterPro" id="IPR009057">
    <property type="entry name" value="Homeodomain-like_sf"/>
</dbReference>
<dbReference type="EMBL" id="CAFBLL010000040">
    <property type="protein sequence ID" value="CAB4863110.1"/>
    <property type="molecule type" value="Genomic_DNA"/>
</dbReference>
<dbReference type="EMBL" id="CAEZTH010000050">
    <property type="protein sequence ID" value="CAB4562376.1"/>
    <property type="molecule type" value="Genomic_DNA"/>
</dbReference>
<sequence length="253" mass="28510">MSRKPRETVNSTVDLIPEVQAIADDLGTSISTRDLIILASIDQMTETGPVDFNSGAVCDLLNLKHPMINYYFGSRDGLIAEASIWAYRGWSEKVMTATRNAPKNAEKRLRAYLEACLEWAENMRAVTVLSQYPVLSKAVKDLIDDGYSVELQKDFEYHLVFLATLIIDMRTGKNSDLDFDKTNYPKGKYTLSHPRELLEAASIAWASHGIMMWRSGSHIPTTNLRKEFTAKLSEDLAMKLHVDNIVEIARGHK</sequence>
<name>A0A6J7D002_9ZZZZ</name>
<evidence type="ECO:0000313" key="1">
    <source>
        <dbReference type="EMBL" id="CAB4562376.1"/>
    </source>
</evidence>
<dbReference type="AlphaFoldDB" id="A0A6J7D002"/>
<organism evidence="3">
    <name type="scientific">freshwater metagenome</name>
    <dbReference type="NCBI Taxonomy" id="449393"/>
    <lineage>
        <taxon>unclassified sequences</taxon>
        <taxon>metagenomes</taxon>
        <taxon>ecological metagenomes</taxon>
    </lineage>
</organism>
<evidence type="ECO:0000313" key="2">
    <source>
        <dbReference type="EMBL" id="CAB4631290.1"/>
    </source>
</evidence>
<dbReference type="SUPFAM" id="SSF46689">
    <property type="entry name" value="Homeodomain-like"/>
    <property type="match status" value="1"/>
</dbReference>
<protein>
    <submittedName>
        <fullName evidence="3">Unannotated protein</fullName>
    </submittedName>
</protein>
<evidence type="ECO:0000313" key="3">
    <source>
        <dbReference type="EMBL" id="CAB4863110.1"/>
    </source>
</evidence>
<dbReference type="EMBL" id="CAEZVU010000025">
    <property type="protein sequence ID" value="CAB4631290.1"/>
    <property type="molecule type" value="Genomic_DNA"/>
</dbReference>
<dbReference type="Gene3D" id="1.10.357.10">
    <property type="entry name" value="Tetracycline Repressor, domain 2"/>
    <property type="match status" value="1"/>
</dbReference>
<accession>A0A6J7D002</accession>
<gene>
    <name evidence="1" type="ORF">UFOPK1639_00534</name>
    <name evidence="2" type="ORF">UFOPK2132_00247</name>
    <name evidence="3" type="ORF">UFOPK3389_00331</name>
</gene>